<feature type="region of interest" description="Disordered" evidence="3">
    <location>
        <begin position="122"/>
        <end position="167"/>
    </location>
</feature>
<dbReference type="SMART" id="SM00225">
    <property type="entry name" value="BTB"/>
    <property type="match status" value="1"/>
</dbReference>
<accession>A0A8D8Z3M3</accession>
<feature type="compositionally biased region" description="Low complexity" evidence="3">
    <location>
        <begin position="158"/>
        <end position="167"/>
    </location>
</feature>
<protein>
    <submittedName>
        <fullName evidence="5">Protein bric-a-brac 1</fullName>
    </submittedName>
</protein>
<name>A0A8D8Z3M3_9HEMI</name>
<dbReference type="SUPFAM" id="SSF54695">
    <property type="entry name" value="POZ domain"/>
    <property type="match status" value="1"/>
</dbReference>
<dbReference type="EMBL" id="HBUF01412697">
    <property type="protein sequence ID" value="CAG6739351.1"/>
    <property type="molecule type" value="Transcribed_RNA"/>
</dbReference>
<dbReference type="GO" id="GO:0005634">
    <property type="term" value="C:nucleus"/>
    <property type="evidence" value="ECO:0007669"/>
    <property type="project" value="UniProtKB-SubCell"/>
</dbReference>
<dbReference type="AlphaFoldDB" id="A0A8D8Z3M3"/>
<dbReference type="GO" id="GO:0006357">
    <property type="term" value="P:regulation of transcription by RNA polymerase II"/>
    <property type="evidence" value="ECO:0007669"/>
    <property type="project" value="TreeGrafter"/>
</dbReference>
<dbReference type="InterPro" id="IPR000210">
    <property type="entry name" value="BTB/POZ_dom"/>
</dbReference>
<evidence type="ECO:0000259" key="4">
    <source>
        <dbReference type="PROSITE" id="PS50097"/>
    </source>
</evidence>
<dbReference type="Gene3D" id="3.30.710.10">
    <property type="entry name" value="Potassium Channel Kv1.1, Chain A"/>
    <property type="match status" value="1"/>
</dbReference>
<proteinExistence type="predicted"/>
<sequence length="167" mass="18320">MTSAASTQYCLKWNNHRSNLLTVFDQLLKNEAFTDVTLACEGGAPMKCHKMVLAACSSYFQLLFTELPYKHTVVVLKDVTYIEMKALLEYMYKGEVNVAHDELAPLLRVAEALKVKGLVEDKKSKDGSSSCGSEDPGVISTSTSSSGHPPPPPPPPHILSYPLELHL</sequence>
<organism evidence="5">
    <name type="scientific">Cacopsylla melanoneura</name>
    <dbReference type="NCBI Taxonomy" id="428564"/>
    <lineage>
        <taxon>Eukaryota</taxon>
        <taxon>Metazoa</taxon>
        <taxon>Ecdysozoa</taxon>
        <taxon>Arthropoda</taxon>
        <taxon>Hexapoda</taxon>
        <taxon>Insecta</taxon>
        <taxon>Pterygota</taxon>
        <taxon>Neoptera</taxon>
        <taxon>Paraneoptera</taxon>
        <taxon>Hemiptera</taxon>
        <taxon>Sternorrhyncha</taxon>
        <taxon>Psylloidea</taxon>
        <taxon>Psyllidae</taxon>
        <taxon>Psyllinae</taxon>
        <taxon>Cacopsylla</taxon>
    </lineage>
</organism>
<keyword evidence="2" id="KW-0539">Nucleus</keyword>
<evidence type="ECO:0000256" key="1">
    <source>
        <dbReference type="ARBA" id="ARBA00004123"/>
    </source>
</evidence>
<dbReference type="CDD" id="cd18315">
    <property type="entry name" value="BTB_POZ_BAB-like"/>
    <property type="match status" value="1"/>
</dbReference>
<evidence type="ECO:0000313" key="5">
    <source>
        <dbReference type="EMBL" id="CAG6739351.1"/>
    </source>
</evidence>
<dbReference type="PANTHER" id="PTHR23110:SF82">
    <property type="entry name" value="PROTEIN TRAMTRACK, ALPHA ISOFORM"/>
    <property type="match status" value="1"/>
</dbReference>
<evidence type="ECO:0000256" key="2">
    <source>
        <dbReference type="ARBA" id="ARBA00023242"/>
    </source>
</evidence>
<dbReference type="PROSITE" id="PS50097">
    <property type="entry name" value="BTB"/>
    <property type="match status" value="1"/>
</dbReference>
<dbReference type="InterPro" id="IPR051095">
    <property type="entry name" value="Dros_DevTransReg"/>
</dbReference>
<dbReference type="PANTHER" id="PTHR23110">
    <property type="entry name" value="BTB DOMAIN TRANSCRIPTION FACTOR"/>
    <property type="match status" value="1"/>
</dbReference>
<feature type="compositionally biased region" description="Low complexity" evidence="3">
    <location>
        <begin position="127"/>
        <end position="147"/>
    </location>
</feature>
<comment type="subcellular location">
    <subcellularLocation>
        <location evidence="1">Nucleus</location>
    </subcellularLocation>
</comment>
<evidence type="ECO:0000256" key="3">
    <source>
        <dbReference type="SAM" id="MobiDB-lite"/>
    </source>
</evidence>
<dbReference type="InterPro" id="IPR011333">
    <property type="entry name" value="SKP1/BTB/POZ_sf"/>
</dbReference>
<feature type="compositionally biased region" description="Pro residues" evidence="3">
    <location>
        <begin position="148"/>
        <end position="157"/>
    </location>
</feature>
<feature type="domain" description="BTB" evidence="4">
    <location>
        <begin position="34"/>
        <end position="100"/>
    </location>
</feature>
<reference evidence="5" key="1">
    <citation type="submission" date="2021-05" db="EMBL/GenBank/DDBJ databases">
        <authorList>
            <person name="Alioto T."/>
            <person name="Alioto T."/>
            <person name="Gomez Garrido J."/>
        </authorList>
    </citation>
    <scope>NUCLEOTIDE SEQUENCE</scope>
</reference>
<dbReference type="Pfam" id="PF00651">
    <property type="entry name" value="BTB"/>
    <property type="match status" value="1"/>
</dbReference>